<dbReference type="AlphaFoldDB" id="A0A0D2AJ03"/>
<keyword evidence="2" id="KW-0802">TPR repeat</keyword>
<dbReference type="GO" id="GO:0005829">
    <property type="term" value="C:cytosol"/>
    <property type="evidence" value="ECO:0007669"/>
    <property type="project" value="TreeGrafter"/>
</dbReference>
<accession>A0A0D2AJ03</accession>
<proteinExistence type="predicted"/>
<sequence>MIVDDFCISSLNAPTKSLRRYPLYIYLPTFLTMADTLCGPSNALQNFQKHTQVDRTLQQDRLRLRQGPSQGFRSSPGPNVGILDPEFEAFQAGHVASPTAEFDSRPFVHQNMSHFAPAPAQTALPDWATDFQRLHIGPAHATSSHQSPAPAVQRAPAATQTSWHQDFMQSQQPVINGFRQPQPIFRPYSDVSWEYRQQEPFSTVSEGKQKAVGQQDMQWDAEAFAAAFEAATQDAAYAEAQYDDGLSEEALAREIAREIEMESEEIEFLIQRKTEEEMAQRMERQETNHLTGLDLSQDFVDVDEEFAQAENLSADAHLDENLHDDIGIHEPIHEGPREAQADTQESNTPRSVDEELARTAGRLLESVSHDTSEKFQSSVFLQLMRRLRDREVTVEGENFVETGTTGPSPPADLGDSVPSAQHQHSTPVRIPEDEQDSDLWRFGDDAVEGSVAEPDGKLRSHFPQDKVNRQYGVRSIYSHTGWSAPGNVRKVHVVT</sequence>
<evidence type="ECO:0000256" key="1">
    <source>
        <dbReference type="ARBA" id="ARBA00022737"/>
    </source>
</evidence>
<dbReference type="GO" id="GO:0016560">
    <property type="term" value="P:protein import into peroxisome matrix, docking"/>
    <property type="evidence" value="ECO:0007669"/>
    <property type="project" value="TreeGrafter"/>
</dbReference>
<dbReference type="RefSeq" id="XP_016216757.1">
    <property type="nucleotide sequence ID" value="XM_016355621.1"/>
</dbReference>
<evidence type="ECO:0000313" key="5">
    <source>
        <dbReference type="Proteomes" id="UP000053259"/>
    </source>
</evidence>
<dbReference type="InterPro" id="IPR024111">
    <property type="entry name" value="PEX5/PEX5L"/>
</dbReference>
<dbReference type="PANTHER" id="PTHR10130:SF4">
    <property type="entry name" value="MICROBODY (PEROXISOME) BIOGENESIS PROTEIN PEROXIN 20 (EUROFUNG)"/>
    <property type="match status" value="1"/>
</dbReference>
<dbReference type="GO" id="GO:0005778">
    <property type="term" value="C:peroxisomal membrane"/>
    <property type="evidence" value="ECO:0007669"/>
    <property type="project" value="TreeGrafter"/>
</dbReference>
<dbReference type="STRING" id="253628.A0A0D2AJ03"/>
<organism evidence="4 5">
    <name type="scientific">Verruconis gallopava</name>
    <dbReference type="NCBI Taxonomy" id="253628"/>
    <lineage>
        <taxon>Eukaryota</taxon>
        <taxon>Fungi</taxon>
        <taxon>Dikarya</taxon>
        <taxon>Ascomycota</taxon>
        <taxon>Pezizomycotina</taxon>
        <taxon>Dothideomycetes</taxon>
        <taxon>Pleosporomycetidae</taxon>
        <taxon>Venturiales</taxon>
        <taxon>Sympoventuriaceae</taxon>
        <taxon>Verruconis</taxon>
    </lineage>
</organism>
<dbReference type="EMBL" id="KN847534">
    <property type="protein sequence ID" value="KIW06888.1"/>
    <property type="molecule type" value="Genomic_DNA"/>
</dbReference>
<dbReference type="Proteomes" id="UP000053259">
    <property type="component" value="Unassembled WGS sequence"/>
</dbReference>
<reference evidence="4 5" key="1">
    <citation type="submission" date="2015-01" db="EMBL/GenBank/DDBJ databases">
        <title>The Genome Sequence of Ochroconis gallopava CBS43764.</title>
        <authorList>
            <consortium name="The Broad Institute Genomics Platform"/>
            <person name="Cuomo C."/>
            <person name="de Hoog S."/>
            <person name="Gorbushina A."/>
            <person name="Stielow B."/>
            <person name="Teixiera M."/>
            <person name="Abouelleil A."/>
            <person name="Chapman S.B."/>
            <person name="Priest M."/>
            <person name="Young S.K."/>
            <person name="Wortman J."/>
            <person name="Nusbaum C."/>
            <person name="Birren B."/>
        </authorList>
    </citation>
    <scope>NUCLEOTIDE SEQUENCE [LARGE SCALE GENOMIC DNA]</scope>
    <source>
        <strain evidence="4 5">CBS 43764</strain>
    </source>
</reference>
<feature type="region of interest" description="Disordered" evidence="3">
    <location>
        <begin position="399"/>
        <end position="432"/>
    </location>
</feature>
<protein>
    <recommendedName>
        <fullName evidence="6">Peroxin 20</fullName>
    </recommendedName>
</protein>
<keyword evidence="1" id="KW-0677">Repeat</keyword>
<dbReference type="PANTHER" id="PTHR10130">
    <property type="entry name" value="PEROXISOMAL TARGETING SIGNAL 1 RECEPTOR PEX5"/>
    <property type="match status" value="1"/>
</dbReference>
<evidence type="ECO:0000256" key="3">
    <source>
        <dbReference type="SAM" id="MobiDB-lite"/>
    </source>
</evidence>
<dbReference type="InParanoid" id="A0A0D2AJ03"/>
<dbReference type="VEuPathDB" id="FungiDB:PV09_02562"/>
<dbReference type="GO" id="GO:0005052">
    <property type="term" value="F:peroxisome matrix targeting signal-1 binding"/>
    <property type="evidence" value="ECO:0007669"/>
    <property type="project" value="TreeGrafter"/>
</dbReference>
<evidence type="ECO:0000256" key="2">
    <source>
        <dbReference type="ARBA" id="ARBA00022803"/>
    </source>
</evidence>
<dbReference type="GeneID" id="27310535"/>
<dbReference type="OrthoDB" id="5407351at2759"/>
<dbReference type="Gene3D" id="6.10.280.230">
    <property type="match status" value="1"/>
</dbReference>
<evidence type="ECO:0008006" key="6">
    <source>
        <dbReference type="Google" id="ProtNLM"/>
    </source>
</evidence>
<evidence type="ECO:0000313" key="4">
    <source>
        <dbReference type="EMBL" id="KIW06888.1"/>
    </source>
</evidence>
<keyword evidence="5" id="KW-1185">Reference proteome</keyword>
<name>A0A0D2AJ03_9PEZI</name>
<gene>
    <name evidence="4" type="ORF">PV09_02562</name>
</gene>